<evidence type="ECO:0000256" key="3">
    <source>
        <dbReference type="ARBA" id="ARBA00023163"/>
    </source>
</evidence>
<dbReference type="PROSITE" id="PS01081">
    <property type="entry name" value="HTH_TETR_1"/>
    <property type="match status" value="1"/>
</dbReference>
<keyword evidence="3" id="KW-0804">Transcription</keyword>
<evidence type="ECO:0000256" key="2">
    <source>
        <dbReference type="ARBA" id="ARBA00023125"/>
    </source>
</evidence>
<evidence type="ECO:0000256" key="1">
    <source>
        <dbReference type="ARBA" id="ARBA00023015"/>
    </source>
</evidence>
<evidence type="ECO:0000313" key="8">
    <source>
        <dbReference type="Proteomes" id="UP000555564"/>
    </source>
</evidence>
<dbReference type="Proteomes" id="UP000555564">
    <property type="component" value="Unassembled WGS sequence"/>
</dbReference>
<evidence type="ECO:0000256" key="4">
    <source>
        <dbReference type="PROSITE-ProRule" id="PRU00335"/>
    </source>
</evidence>
<dbReference type="PANTHER" id="PTHR30055">
    <property type="entry name" value="HTH-TYPE TRANSCRIPTIONAL REGULATOR RUTR"/>
    <property type="match status" value="1"/>
</dbReference>
<dbReference type="GO" id="GO:0000976">
    <property type="term" value="F:transcription cis-regulatory region binding"/>
    <property type="evidence" value="ECO:0007669"/>
    <property type="project" value="TreeGrafter"/>
</dbReference>
<dbReference type="InterPro" id="IPR023772">
    <property type="entry name" value="DNA-bd_HTH_TetR-type_CS"/>
</dbReference>
<dbReference type="SUPFAM" id="SSF46689">
    <property type="entry name" value="Homeodomain-like"/>
    <property type="match status" value="1"/>
</dbReference>
<dbReference type="InterPro" id="IPR001647">
    <property type="entry name" value="HTH_TetR"/>
</dbReference>
<evidence type="ECO:0000313" key="7">
    <source>
        <dbReference type="EMBL" id="MBB6474542.1"/>
    </source>
</evidence>
<dbReference type="Gene3D" id="1.10.357.10">
    <property type="entry name" value="Tetracycline Repressor, domain 2"/>
    <property type="match status" value="1"/>
</dbReference>
<accession>A0A7X0M7Q4</accession>
<dbReference type="InterPro" id="IPR041678">
    <property type="entry name" value="TetR_C_16"/>
</dbReference>
<keyword evidence="2 4" id="KW-0238">DNA-binding</keyword>
<dbReference type="GO" id="GO:0003700">
    <property type="term" value="F:DNA-binding transcription factor activity"/>
    <property type="evidence" value="ECO:0007669"/>
    <property type="project" value="TreeGrafter"/>
</dbReference>
<dbReference type="Pfam" id="PF00440">
    <property type="entry name" value="TetR_N"/>
    <property type="match status" value="1"/>
</dbReference>
<reference evidence="7 8" key="1">
    <citation type="submission" date="2020-08" db="EMBL/GenBank/DDBJ databases">
        <title>Sequencing the genomes of 1000 actinobacteria strains.</title>
        <authorList>
            <person name="Klenk H.-P."/>
        </authorList>
    </citation>
    <scope>NUCLEOTIDE SEQUENCE [LARGE SCALE GENOMIC DNA]</scope>
    <source>
        <strain evidence="7 8">DSM 44936</strain>
    </source>
</reference>
<dbReference type="PANTHER" id="PTHR30055:SF234">
    <property type="entry name" value="HTH-TYPE TRANSCRIPTIONAL REGULATOR BETI"/>
    <property type="match status" value="1"/>
</dbReference>
<dbReference type="AlphaFoldDB" id="A0A7X0M7Q4"/>
<keyword evidence="1" id="KW-0805">Transcription regulation</keyword>
<sequence length="214" mass="22877">MQGASTQTRDRVATTRRILDAASCLFAEHGYDQVTVRMIAAEAEANVALINRYFGSKARLFAEVLVGASALESVIDGDLEGLPRRLAVHMASRLTAADCDDPLVRAVDRAGGSPQIRAVLRERVQSALIGPLGERLPGPMARERAVLATSIILGGGSLRRVLGTDWPSDGDPAFLECRLTAVFTACLAPWPPAEAEDPRPTGGAAGRRLRRRVP</sequence>
<name>A0A7X0M7Q4_9ACTN</name>
<feature type="region of interest" description="Disordered" evidence="5">
    <location>
        <begin position="190"/>
        <end position="214"/>
    </location>
</feature>
<keyword evidence="8" id="KW-1185">Reference proteome</keyword>
<dbReference type="SUPFAM" id="SSF48498">
    <property type="entry name" value="Tetracyclin repressor-like, C-terminal domain"/>
    <property type="match status" value="1"/>
</dbReference>
<dbReference type="InterPro" id="IPR036271">
    <property type="entry name" value="Tet_transcr_reg_TetR-rel_C_sf"/>
</dbReference>
<dbReference type="RefSeq" id="WP_343072765.1">
    <property type="nucleotide sequence ID" value="NZ_BAAALO010000092.1"/>
</dbReference>
<dbReference type="InterPro" id="IPR009057">
    <property type="entry name" value="Homeodomain-like_sf"/>
</dbReference>
<gene>
    <name evidence="7" type="ORF">BJ992_003973</name>
</gene>
<protein>
    <submittedName>
        <fullName evidence="7">AcrR family transcriptional regulator</fullName>
    </submittedName>
</protein>
<evidence type="ECO:0000259" key="6">
    <source>
        <dbReference type="PROSITE" id="PS50977"/>
    </source>
</evidence>
<dbReference type="Pfam" id="PF17920">
    <property type="entry name" value="TetR_C_16"/>
    <property type="match status" value="1"/>
</dbReference>
<proteinExistence type="predicted"/>
<evidence type="ECO:0000256" key="5">
    <source>
        <dbReference type="SAM" id="MobiDB-lite"/>
    </source>
</evidence>
<dbReference type="PROSITE" id="PS50977">
    <property type="entry name" value="HTH_TETR_2"/>
    <property type="match status" value="1"/>
</dbReference>
<comment type="caution">
    <text evidence="7">The sequence shown here is derived from an EMBL/GenBank/DDBJ whole genome shotgun (WGS) entry which is preliminary data.</text>
</comment>
<feature type="DNA-binding region" description="H-T-H motif" evidence="4">
    <location>
        <begin position="35"/>
        <end position="54"/>
    </location>
</feature>
<organism evidence="7 8">
    <name type="scientific">Sphaerisporangium rubeum</name>
    <dbReference type="NCBI Taxonomy" id="321317"/>
    <lineage>
        <taxon>Bacteria</taxon>
        <taxon>Bacillati</taxon>
        <taxon>Actinomycetota</taxon>
        <taxon>Actinomycetes</taxon>
        <taxon>Streptosporangiales</taxon>
        <taxon>Streptosporangiaceae</taxon>
        <taxon>Sphaerisporangium</taxon>
    </lineage>
</organism>
<feature type="domain" description="HTH tetR-type" evidence="6">
    <location>
        <begin position="12"/>
        <end position="72"/>
    </location>
</feature>
<dbReference type="EMBL" id="JACHIU010000001">
    <property type="protein sequence ID" value="MBB6474542.1"/>
    <property type="molecule type" value="Genomic_DNA"/>
</dbReference>
<dbReference type="PRINTS" id="PR00455">
    <property type="entry name" value="HTHTETR"/>
</dbReference>
<dbReference type="InterPro" id="IPR050109">
    <property type="entry name" value="HTH-type_TetR-like_transc_reg"/>
</dbReference>